<reference evidence="2 3" key="1">
    <citation type="submission" date="2015-04" db="EMBL/GenBank/DDBJ databases">
        <title>Complete genome sequence of Schizopora paradoxa KUC8140, a cosmopolitan wood degrader in East Asia.</title>
        <authorList>
            <consortium name="DOE Joint Genome Institute"/>
            <person name="Min B."/>
            <person name="Park H."/>
            <person name="Jang Y."/>
            <person name="Kim J.-J."/>
            <person name="Kim K.H."/>
            <person name="Pangilinan J."/>
            <person name="Lipzen A."/>
            <person name="Riley R."/>
            <person name="Grigoriev I.V."/>
            <person name="Spatafora J.W."/>
            <person name="Choi I.-G."/>
        </authorList>
    </citation>
    <scope>NUCLEOTIDE SEQUENCE [LARGE SCALE GENOMIC DNA]</scope>
    <source>
        <strain evidence="2 3">KUC8140</strain>
    </source>
</reference>
<name>A0A0H2R444_9AGAM</name>
<protein>
    <submittedName>
        <fullName evidence="2">Uncharacterized protein</fullName>
    </submittedName>
</protein>
<proteinExistence type="predicted"/>
<keyword evidence="3" id="KW-1185">Reference proteome</keyword>
<evidence type="ECO:0000256" key="1">
    <source>
        <dbReference type="SAM" id="MobiDB-lite"/>
    </source>
</evidence>
<gene>
    <name evidence="2" type="ORF">SCHPADRAFT_700807</name>
</gene>
<dbReference type="EMBL" id="KQ086237">
    <property type="protein sequence ID" value="KLO06107.1"/>
    <property type="molecule type" value="Genomic_DNA"/>
</dbReference>
<dbReference type="AlphaFoldDB" id="A0A0H2R444"/>
<feature type="region of interest" description="Disordered" evidence="1">
    <location>
        <begin position="26"/>
        <end position="59"/>
    </location>
</feature>
<accession>A0A0H2R444</accession>
<sequence>MGAQTWNAPLSPLFLLLPRTTHRSSAILPQMEPRSPKSASDASFSYSASPEPPSVNVRGSEADSSALYKRGVVFAFVLQGALPPTTTTTTSFSSSPSSRALLAHSQPCAQYPPRPPPLGALPGASAYTWRGVAQRGKHFLFYDVRRTQLTRLHLPSTALEGVFGRTL</sequence>
<dbReference type="Proteomes" id="UP000053477">
    <property type="component" value="Unassembled WGS sequence"/>
</dbReference>
<evidence type="ECO:0000313" key="3">
    <source>
        <dbReference type="Proteomes" id="UP000053477"/>
    </source>
</evidence>
<dbReference type="InParanoid" id="A0A0H2R444"/>
<evidence type="ECO:0000313" key="2">
    <source>
        <dbReference type="EMBL" id="KLO06107.1"/>
    </source>
</evidence>
<organism evidence="2 3">
    <name type="scientific">Schizopora paradoxa</name>
    <dbReference type="NCBI Taxonomy" id="27342"/>
    <lineage>
        <taxon>Eukaryota</taxon>
        <taxon>Fungi</taxon>
        <taxon>Dikarya</taxon>
        <taxon>Basidiomycota</taxon>
        <taxon>Agaricomycotina</taxon>
        <taxon>Agaricomycetes</taxon>
        <taxon>Hymenochaetales</taxon>
        <taxon>Schizoporaceae</taxon>
        <taxon>Schizopora</taxon>
    </lineage>
</organism>
<feature type="compositionally biased region" description="Low complexity" evidence="1">
    <location>
        <begin position="36"/>
        <end position="49"/>
    </location>
</feature>